<evidence type="ECO:0000256" key="1">
    <source>
        <dbReference type="ARBA" id="ARBA00000632"/>
    </source>
</evidence>
<keyword evidence="7" id="KW-0732">Signal</keyword>
<sequence length="144" mass="16295">MPPSTFFFVTFLLCLTTPEAKVFGRCELARALRYNYGFPLDQLPTWVCIANYESLYDTSAFNRVSGDHGIFQISQLCWCSDDKHPGKNCNAVCSKFRDDDIADDVACVKKIFAENERLSGDGFDGWMTYQSCRDNVGEFTTGCF</sequence>
<dbReference type="InterPro" id="IPR023346">
    <property type="entry name" value="Lysozyme-like_dom_sf"/>
</dbReference>
<name>A0AA38M821_9CUCU</name>
<feature type="chain" id="PRO_5041303793" description="lysozyme" evidence="7">
    <location>
        <begin position="21"/>
        <end position="144"/>
    </location>
</feature>
<accession>A0AA38M821</accession>
<dbReference type="EMBL" id="JALNTZ010000007">
    <property type="protein sequence ID" value="KAJ3646866.1"/>
    <property type="molecule type" value="Genomic_DNA"/>
</dbReference>
<dbReference type="Proteomes" id="UP001168821">
    <property type="component" value="Unassembled WGS sequence"/>
</dbReference>
<dbReference type="PANTHER" id="PTHR11407">
    <property type="entry name" value="LYSOZYME C"/>
    <property type="match status" value="1"/>
</dbReference>
<evidence type="ECO:0000313" key="10">
    <source>
        <dbReference type="Proteomes" id="UP001168821"/>
    </source>
</evidence>
<evidence type="ECO:0000256" key="7">
    <source>
        <dbReference type="SAM" id="SignalP"/>
    </source>
</evidence>
<dbReference type="EC" id="3.2.1.17" evidence="2"/>
<feature type="domain" description="Glycosyl hydrolases family 22 (GH22)" evidence="8">
    <location>
        <begin position="89"/>
        <end position="107"/>
    </location>
</feature>
<keyword evidence="3" id="KW-0081">Bacteriolytic enzyme</keyword>
<dbReference type="GO" id="GO:0003796">
    <property type="term" value="F:lysozyme activity"/>
    <property type="evidence" value="ECO:0007669"/>
    <property type="project" value="UniProtKB-EC"/>
</dbReference>
<dbReference type="SUPFAM" id="SSF53955">
    <property type="entry name" value="Lysozyme-like"/>
    <property type="match status" value="1"/>
</dbReference>
<comment type="similarity">
    <text evidence="6">Belongs to the glycosyl hydrolase 22 family.</text>
</comment>
<dbReference type="CDD" id="cd16899">
    <property type="entry name" value="LYZ_C_invert"/>
    <property type="match status" value="1"/>
</dbReference>
<dbReference type="InterPro" id="IPR019799">
    <property type="entry name" value="Glyco_hydro_22_CS"/>
</dbReference>
<evidence type="ECO:0000256" key="5">
    <source>
        <dbReference type="ARBA" id="ARBA00023295"/>
    </source>
</evidence>
<dbReference type="PROSITE" id="PS51348">
    <property type="entry name" value="GLYCOSYL_HYDROL_F22_2"/>
    <property type="match status" value="1"/>
</dbReference>
<keyword evidence="3" id="KW-0929">Antimicrobial</keyword>
<dbReference type="SMART" id="SM00263">
    <property type="entry name" value="LYZ1"/>
    <property type="match status" value="1"/>
</dbReference>
<dbReference type="Gene3D" id="1.10.530.10">
    <property type="match status" value="1"/>
</dbReference>
<organism evidence="9 10">
    <name type="scientific">Zophobas morio</name>
    <dbReference type="NCBI Taxonomy" id="2755281"/>
    <lineage>
        <taxon>Eukaryota</taxon>
        <taxon>Metazoa</taxon>
        <taxon>Ecdysozoa</taxon>
        <taxon>Arthropoda</taxon>
        <taxon>Hexapoda</taxon>
        <taxon>Insecta</taxon>
        <taxon>Pterygota</taxon>
        <taxon>Neoptera</taxon>
        <taxon>Endopterygota</taxon>
        <taxon>Coleoptera</taxon>
        <taxon>Polyphaga</taxon>
        <taxon>Cucujiformia</taxon>
        <taxon>Tenebrionidae</taxon>
        <taxon>Zophobas</taxon>
    </lineage>
</organism>
<protein>
    <recommendedName>
        <fullName evidence="2">lysozyme</fullName>
        <ecNumber evidence="2">3.2.1.17</ecNumber>
    </recommendedName>
</protein>
<comment type="caution">
    <text evidence="9">The sequence shown here is derived from an EMBL/GenBank/DDBJ whole genome shotgun (WGS) entry which is preliminary data.</text>
</comment>
<keyword evidence="5" id="KW-0326">Glycosidase</keyword>
<dbReference type="AlphaFoldDB" id="A0AA38M821"/>
<dbReference type="Pfam" id="PF00062">
    <property type="entry name" value="Lys"/>
    <property type="match status" value="1"/>
</dbReference>
<evidence type="ECO:0000313" key="9">
    <source>
        <dbReference type="EMBL" id="KAJ3646866.1"/>
    </source>
</evidence>
<evidence type="ECO:0000256" key="3">
    <source>
        <dbReference type="ARBA" id="ARBA00022638"/>
    </source>
</evidence>
<keyword evidence="5" id="KW-0378">Hydrolase</keyword>
<dbReference type="InterPro" id="IPR001916">
    <property type="entry name" value="Glyco_hydro_22"/>
</dbReference>
<keyword evidence="10" id="KW-1185">Reference proteome</keyword>
<evidence type="ECO:0000259" key="8">
    <source>
        <dbReference type="PROSITE" id="PS00128"/>
    </source>
</evidence>
<feature type="signal peptide" evidence="7">
    <location>
        <begin position="1"/>
        <end position="20"/>
    </location>
</feature>
<dbReference type="GO" id="GO:0042742">
    <property type="term" value="P:defense response to bacterium"/>
    <property type="evidence" value="ECO:0007669"/>
    <property type="project" value="UniProtKB-KW"/>
</dbReference>
<keyword evidence="4" id="KW-1015">Disulfide bond</keyword>
<dbReference type="PRINTS" id="PR00135">
    <property type="entry name" value="LYZLACT"/>
</dbReference>
<comment type="catalytic activity">
    <reaction evidence="1">
        <text>Hydrolysis of (1-&gt;4)-beta-linkages between N-acetylmuramic acid and N-acetyl-D-glucosamine residues in a peptidoglycan and between N-acetyl-D-glucosamine residues in chitodextrins.</text>
        <dbReference type="EC" id="3.2.1.17"/>
    </reaction>
</comment>
<dbReference type="GO" id="GO:0031640">
    <property type="term" value="P:killing of cells of another organism"/>
    <property type="evidence" value="ECO:0007669"/>
    <property type="project" value="UniProtKB-KW"/>
</dbReference>
<dbReference type="PROSITE" id="PS00128">
    <property type="entry name" value="GLYCOSYL_HYDROL_F22_1"/>
    <property type="match status" value="1"/>
</dbReference>
<dbReference type="PANTHER" id="PTHR11407:SF63">
    <property type="entry name" value="LYSOZYME C"/>
    <property type="match status" value="1"/>
</dbReference>
<evidence type="ECO:0000256" key="2">
    <source>
        <dbReference type="ARBA" id="ARBA00012732"/>
    </source>
</evidence>
<proteinExistence type="inferred from homology"/>
<gene>
    <name evidence="9" type="ORF">Zmor_024431</name>
</gene>
<evidence type="ECO:0000256" key="6">
    <source>
        <dbReference type="RuleBase" id="RU004440"/>
    </source>
</evidence>
<reference evidence="9" key="1">
    <citation type="journal article" date="2023" name="G3 (Bethesda)">
        <title>Whole genome assemblies of Zophobas morio and Tenebrio molitor.</title>
        <authorList>
            <person name="Kaur S."/>
            <person name="Stinson S.A."/>
            <person name="diCenzo G.C."/>
        </authorList>
    </citation>
    <scope>NUCLEOTIDE SEQUENCE</scope>
    <source>
        <strain evidence="9">QUZm001</strain>
    </source>
</reference>
<evidence type="ECO:0000256" key="4">
    <source>
        <dbReference type="ARBA" id="ARBA00023157"/>
    </source>
</evidence>